<dbReference type="SUPFAM" id="SSF54637">
    <property type="entry name" value="Thioesterase/thiol ester dehydrase-isomerase"/>
    <property type="match status" value="1"/>
</dbReference>
<evidence type="ECO:0000256" key="1">
    <source>
        <dbReference type="SAM" id="MobiDB-lite"/>
    </source>
</evidence>
<comment type="caution">
    <text evidence="2">The sequence shown here is derived from an EMBL/GenBank/DDBJ whole genome shotgun (WGS) entry which is preliminary data.</text>
</comment>
<feature type="region of interest" description="Disordered" evidence="1">
    <location>
        <begin position="222"/>
        <end position="242"/>
    </location>
</feature>
<dbReference type="AlphaFoldDB" id="A0A1Q4HV53"/>
<evidence type="ECO:0000313" key="2">
    <source>
        <dbReference type="EMBL" id="OJZ73495.1"/>
    </source>
</evidence>
<proteinExistence type="predicted"/>
<keyword evidence="3" id="KW-1185">Reference proteome</keyword>
<gene>
    <name evidence="2" type="ORF">BRW65_12715</name>
</gene>
<evidence type="ECO:0008006" key="4">
    <source>
        <dbReference type="Google" id="ProtNLM"/>
    </source>
</evidence>
<dbReference type="Proteomes" id="UP000186438">
    <property type="component" value="Unassembled WGS sequence"/>
</dbReference>
<dbReference type="Gene3D" id="3.10.129.10">
    <property type="entry name" value="Hotdog Thioesterase"/>
    <property type="match status" value="1"/>
</dbReference>
<accession>A0A1Q4HV53</accession>
<dbReference type="InterPro" id="IPR029069">
    <property type="entry name" value="HotDog_dom_sf"/>
</dbReference>
<dbReference type="EMBL" id="MPNT01000010">
    <property type="protein sequence ID" value="OJZ73495.1"/>
    <property type="molecule type" value="Genomic_DNA"/>
</dbReference>
<organism evidence="2 3">
    <name type="scientific">Mycobacterium paraffinicum</name>
    <dbReference type="NCBI Taxonomy" id="53378"/>
    <lineage>
        <taxon>Bacteria</taxon>
        <taxon>Bacillati</taxon>
        <taxon>Actinomycetota</taxon>
        <taxon>Actinomycetes</taxon>
        <taxon>Mycobacteriales</taxon>
        <taxon>Mycobacteriaceae</taxon>
        <taxon>Mycobacterium</taxon>
    </lineage>
</organism>
<dbReference type="OrthoDB" id="3213063at2"/>
<feature type="compositionally biased region" description="Basic and acidic residues" evidence="1">
    <location>
        <begin position="231"/>
        <end position="242"/>
    </location>
</feature>
<protein>
    <recommendedName>
        <fullName evidence="4">Thioesterase</fullName>
    </recommendedName>
</protein>
<dbReference type="STRING" id="53378.BRW65_12715"/>
<reference evidence="2 3" key="1">
    <citation type="submission" date="2016-11" db="EMBL/GenBank/DDBJ databases">
        <title>Genome sequences of unsequenced Mycobacteria.</title>
        <authorList>
            <person name="Greninger A.L."/>
            <person name="Fang F."/>
            <person name="Jerome K.R."/>
        </authorList>
    </citation>
    <scope>NUCLEOTIDE SEQUENCE [LARGE SCALE GENOMIC DNA]</scope>
    <source>
        <strain evidence="2 3">M11</strain>
    </source>
</reference>
<evidence type="ECO:0000313" key="3">
    <source>
        <dbReference type="Proteomes" id="UP000186438"/>
    </source>
</evidence>
<feature type="region of interest" description="Disordered" evidence="1">
    <location>
        <begin position="1"/>
        <end position="26"/>
    </location>
</feature>
<name>A0A1Q4HV53_9MYCO</name>
<sequence>MALQEGAARRPVSPESTRAGDARFGERPLAQTVAAAGAMRRLSSLLVSLEHPHPSVDTMLAKFAEWERELSALAPKDNAPRIGELPDDPRRVYLNHATDIGAYNPCFPEYRFDDLDADKATGRINFPLVYEGPPGLVHGGFLGVFFDCVIQHHNCVTGLSGKTRSLGVTFRRPTPVLTELRFDIARSQIERGIISTARLLLDDEVLCTGEVNTLASPPEKLAGFQFGKRRKESDNEQPERLG</sequence>
<dbReference type="RefSeq" id="WP_073875178.1">
    <property type="nucleotide sequence ID" value="NZ_MPNT01000010.1"/>
</dbReference>